<dbReference type="Proteomes" id="UP001302949">
    <property type="component" value="Unassembled WGS sequence"/>
</dbReference>
<dbReference type="InterPro" id="IPR013022">
    <property type="entry name" value="Xyl_isomerase-like_TIM-brl"/>
</dbReference>
<dbReference type="Gene3D" id="3.20.20.150">
    <property type="entry name" value="Divalent-metal-dependent TIM barrel enzymes"/>
    <property type="match status" value="1"/>
</dbReference>
<dbReference type="PROSITE" id="PS51318">
    <property type="entry name" value="TAT"/>
    <property type="match status" value="1"/>
</dbReference>
<reference evidence="3 4" key="1">
    <citation type="submission" date="2023-12" db="EMBL/GenBank/DDBJ databases">
        <title>Novel species of the genus Arcicella isolated from rivers.</title>
        <authorList>
            <person name="Lu H."/>
        </authorList>
    </citation>
    <scope>NUCLEOTIDE SEQUENCE [LARGE SCALE GENOMIC DNA]</scope>
    <source>
        <strain evidence="3 4">KCTC 23307</strain>
    </source>
</reference>
<dbReference type="EMBL" id="JAYFUM010000023">
    <property type="protein sequence ID" value="MEA5141032.1"/>
    <property type="molecule type" value="Genomic_DNA"/>
</dbReference>
<dbReference type="InterPro" id="IPR050312">
    <property type="entry name" value="IolE/XylAMocC-like"/>
</dbReference>
<evidence type="ECO:0000313" key="3">
    <source>
        <dbReference type="EMBL" id="MEA5141032.1"/>
    </source>
</evidence>
<dbReference type="SUPFAM" id="SSF51658">
    <property type="entry name" value="Xylose isomerase-like"/>
    <property type="match status" value="1"/>
</dbReference>
<dbReference type="InterPro" id="IPR019546">
    <property type="entry name" value="TAT_signal_bac_arc"/>
</dbReference>
<evidence type="ECO:0000259" key="2">
    <source>
        <dbReference type="Pfam" id="PF01261"/>
    </source>
</evidence>
<dbReference type="InterPro" id="IPR036237">
    <property type="entry name" value="Xyl_isomerase-like_sf"/>
</dbReference>
<dbReference type="InterPro" id="IPR006311">
    <property type="entry name" value="TAT_signal"/>
</dbReference>
<evidence type="ECO:0000256" key="1">
    <source>
        <dbReference type="SAM" id="Coils"/>
    </source>
</evidence>
<dbReference type="Pfam" id="PF01261">
    <property type="entry name" value="AP_endonuc_2"/>
    <property type="match status" value="1"/>
</dbReference>
<sequence>MKNEQSSSSSRRQFLGTTSALVAGAVLGANKIWAAPAIIRHLNQPNSLINGVQIGVITYSFRDMPDQSAEATLKYVLDAGVSAIELMGDPAESFAGKPKNPVDMRSFFPLMRKRSEKKELTEDEQKTLAEAETQMKAYNAEVSKWRLSASMDKFEQVRKMYNDAGVKIYAFKPNAFGMQNTDAEIEYGMKAARALGASQVTLEHPSNDAHTLKLGTIAQKYGIKVGYHGHEQQTPTFWDTALAQSPANALNIDLGHFVAAGNQNPLDFIKQKHDKIVSMHIKDRQTPEHGKGNVLWGQGDTPITEVLNLMKTQKYNFPATVELEYKIPEGSTSVAEVKRCVEYCRKALS</sequence>
<feature type="domain" description="Xylose isomerase-like TIM barrel" evidence="2">
    <location>
        <begin position="149"/>
        <end position="327"/>
    </location>
</feature>
<proteinExistence type="predicted"/>
<protein>
    <submittedName>
        <fullName evidence="3">Sugar phosphate isomerase/epimerase</fullName>
    </submittedName>
</protein>
<organism evidence="3 4">
    <name type="scientific">Arcicella rigui</name>
    <dbReference type="NCBI Taxonomy" id="797020"/>
    <lineage>
        <taxon>Bacteria</taxon>
        <taxon>Pseudomonadati</taxon>
        <taxon>Bacteroidota</taxon>
        <taxon>Cytophagia</taxon>
        <taxon>Cytophagales</taxon>
        <taxon>Flectobacillaceae</taxon>
        <taxon>Arcicella</taxon>
    </lineage>
</organism>
<dbReference type="RefSeq" id="WP_323298188.1">
    <property type="nucleotide sequence ID" value="NZ_JAYFUM010000023.1"/>
</dbReference>
<accession>A0ABU5QEG6</accession>
<dbReference type="NCBIfam" id="TIGR01409">
    <property type="entry name" value="TAT_signal_seq"/>
    <property type="match status" value="1"/>
</dbReference>
<dbReference type="GO" id="GO:0016853">
    <property type="term" value="F:isomerase activity"/>
    <property type="evidence" value="ECO:0007669"/>
    <property type="project" value="UniProtKB-KW"/>
</dbReference>
<dbReference type="PANTHER" id="PTHR12110">
    <property type="entry name" value="HYDROXYPYRUVATE ISOMERASE"/>
    <property type="match status" value="1"/>
</dbReference>
<keyword evidence="4" id="KW-1185">Reference proteome</keyword>
<name>A0ABU5QEG6_9BACT</name>
<feature type="coiled-coil region" evidence="1">
    <location>
        <begin position="114"/>
        <end position="148"/>
    </location>
</feature>
<comment type="caution">
    <text evidence="3">The sequence shown here is derived from an EMBL/GenBank/DDBJ whole genome shotgun (WGS) entry which is preliminary data.</text>
</comment>
<keyword evidence="3" id="KW-0413">Isomerase</keyword>
<evidence type="ECO:0000313" key="4">
    <source>
        <dbReference type="Proteomes" id="UP001302949"/>
    </source>
</evidence>
<dbReference type="PANTHER" id="PTHR12110:SF21">
    <property type="entry name" value="XYLOSE ISOMERASE-LIKE TIM BARREL DOMAIN-CONTAINING PROTEIN"/>
    <property type="match status" value="1"/>
</dbReference>
<gene>
    <name evidence="3" type="ORF">VB248_17910</name>
</gene>
<keyword evidence="1" id="KW-0175">Coiled coil</keyword>